<keyword evidence="2" id="KW-1185">Reference proteome</keyword>
<reference evidence="3" key="1">
    <citation type="submission" date="2025-08" db="UniProtKB">
        <authorList>
            <consortium name="RefSeq"/>
        </authorList>
    </citation>
    <scope>IDENTIFICATION</scope>
    <source>
        <tissue evidence="3">Brain</tissue>
    </source>
</reference>
<feature type="compositionally biased region" description="Basic residues" evidence="1">
    <location>
        <begin position="1"/>
        <end position="16"/>
    </location>
</feature>
<feature type="compositionally biased region" description="Basic and acidic residues" evidence="1">
    <location>
        <begin position="81"/>
        <end position="103"/>
    </location>
</feature>
<organism evidence="2 3">
    <name type="scientific">Mustela putorius furo</name>
    <name type="common">European domestic ferret</name>
    <name type="synonym">Mustela furo</name>
    <dbReference type="NCBI Taxonomy" id="9669"/>
    <lineage>
        <taxon>Eukaryota</taxon>
        <taxon>Metazoa</taxon>
        <taxon>Chordata</taxon>
        <taxon>Craniata</taxon>
        <taxon>Vertebrata</taxon>
        <taxon>Euteleostomi</taxon>
        <taxon>Mammalia</taxon>
        <taxon>Eutheria</taxon>
        <taxon>Laurasiatheria</taxon>
        <taxon>Carnivora</taxon>
        <taxon>Caniformia</taxon>
        <taxon>Musteloidea</taxon>
        <taxon>Mustelidae</taxon>
        <taxon>Mustelinae</taxon>
        <taxon>Mustela</taxon>
    </lineage>
</organism>
<accession>A0A8U0RTT3</accession>
<feature type="region of interest" description="Disordered" evidence="1">
    <location>
        <begin position="1"/>
        <end position="32"/>
    </location>
</feature>
<feature type="compositionally biased region" description="Polar residues" evidence="1">
    <location>
        <begin position="64"/>
        <end position="76"/>
    </location>
</feature>
<dbReference type="InterPro" id="IPR031362">
    <property type="entry name" value="BNIP5"/>
</dbReference>
<name>A0A8U0RTT3_MUSPF</name>
<feature type="compositionally biased region" description="Basic residues" evidence="1">
    <location>
        <begin position="459"/>
        <end position="480"/>
    </location>
</feature>
<feature type="region of interest" description="Disordered" evidence="1">
    <location>
        <begin position="295"/>
        <end position="412"/>
    </location>
</feature>
<gene>
    <name evidence="3" type="primary">BNIP5</name>
</gene>
<evidence type="ECO:0000256" key="1">
    <source>
        <dbReference type="SAM" id="MobiDB-lite"/>
    </source>
</evidence>
<feature type="region of interest" description="Disordered" evidence="1">
    <location>
        <begin position="47"/>
        <end position="212"/>
    </location>
</feature>
<dbReference type="RefSeq" id="XP_044930786.1">
    <property type="nucleotide sequence ID" value="XM_045074851.1"/>
</dbReference>
<feature type="compositionally biased region" description="Basic and acidic residues" evidence="1">
    <location>
        <begin position="122"/>
        <end position="140"/>
    </location>
</feature>
<evidence type="ECO:0000313" key="2">
    <source>
        <dbReference type="Proteomes" id="UP000000715"/>
    </source>
</evidence>
<feature type="compositionally biased region" description="Basic and acidic residues" evidence="1">
    <location>
        <begin position="265"/>
        <end position="274"/>
    </location>
</feature>
<feature type="compositionally biased region" description="Basic and acidic residues" evidence="1">
    <location>
        <begin position="17"/>
        <end position="30"/>
    </location>
</feature>
<dbReference type="OrthoDB" id="9836802at2759"/>
<dbReference type="GeneID" id="101672870"/>
<feature type="region of interest" description="Disordered" evidence="1">
    <location>
        <begin position="443"/>
        <end position="562"/>
    </location>
</feature>
<protein>
    <submittedName>
        <fullName evidence="3">Protein BNIP5</fullName>
    </submittedName>
</protein>
<feature type="region of interest" description="Disordered" evidence="1">
    <location>
        <begin position="230"/>
        <end position="274"/>
    </location>
</feature>
<sequence length="686" mass="76346">MENLRGPKKPLSGRRARSLDRSHGPKRDSESWDCQCLSLPMLTTPSRRLLHRTASDGTRCPRNPAQSVEAQDTMATALSPEENKEFLPSDQRPPQDTKNDKAQKRGQQGWLKTLKNFIMRTGPEEPKEKGSHKAKGKDSLSKPAETPETPGDTASRKKTHDKKASRKKHSHKKHVAEETKGAQDQEAEGQETGLPKVAAAQHSEEADLGPVPKVRRMSWTRLHTPTHTLTFRFLPGGEGSDLHQSLSTEDRGPGVSESSSQATGHWREEELKNLDKETIIRMIVEFLQGVGDQWEKERLQAPRPEVVPQNPAPAVRKKSQEKKSSLKRAFSHKKHGSEEPKRAGSADVSSPESRPLRRPNFLPLCVGGHQPSTSSSPDSEEPHIQEALSADSGAPRPFELATQAGSQGPEEALQTNRALEFKEFIQKITALLQDAEEQWGEKLQVQEPEVAVESLSPPCRRKSPEKKSSFKKAFSHKKHGSKEPKRAGTAGVANPESRPHRRPNFLPQCVGGHQPSTSSSLDLDDVEVQESSPAEGTPVGSSEVFSPIRGHKPEEEPQPDEVFESKELIIQRLVDLLQEVDEQLGEQIRRHPSFKRFLHKLSDSSLRKLAATLQRQKAHPAEPEGHLTERTYHFAFGSSNRFAGNESHAVLRLMGLCYGRSQHSYAHFPCRVAQQNIASHETQSPD</sequence>
<dbReference type="PANTHER" id="PTHR22435:SF0">
    <property type="entry name" value="PROTEIN BNIP5"/>
    <property type="match status" value="1"/>
</dbReference>
<evidence type="ECO:0000313" key="3">
    <source>
        <dbReference type="RefSeq" id="XP_044930786.1"/>
    </source>
</evidence>
<dbReference type="CTD" id="389384"/>
<proteinExistence type="predicted"/>
<feature type="compositionally biased region" description="Polar residues" evidence="1">
    <location>
        <begin position="529"/>
        <end position="544"/>
    </location>
</feature>
<feature type="compositionally biased region" description="Basic residues" evidence="1">
    <location>
        <begin position="156"/>
        <end position="174"/>
    </location>
</feature>
<dbReference type="PANTHER" id="PTHR22435">
    <property type="entry name" value="CHROMOSOME 6 OPEN READING FRAME 222"/>
    <property type="match status" value="1"/>
</dbReference>
<dbReference type="Proteomes" id="UP000000715">
    <property type="component" value="Unplaced"/>
</dbReference>
<feature type="compositionally biased region" description="Basic residues" evidence="1">
    <location>
        <begin position="315"/>
        <end position="335"/>
    </location>
</feature>
<dbReference type="Pfam" id="PF15661">
    <property type="entry name" value="CF222"/>
    <property type="match status" value="1"/>
</dbReference>
<dbReference type="AlphaFoldDB" id="A0A8U0RTT3"/>